<feature type="transmembrane region" description="Helical" evidence="5">
    <location>
        <begin position="520"/>
        <end position="542"/>
    </location>
</feature>
<dbReference type="InterPro" id="IPR011333">
    <property type="entry name" value="SKP1/BTB/POZ_sf"/>
</dbReference>
<evidence type="ECO:0000256" key="2">
    <source>
        <dbReference type="ARBA" id="ARBA00022803"/>
    </source>
</evidence>
<organism evidence="8 9">
    <name type="scientific">Polarella glacialis</name>
    <name type="common">Dinoflagellate</name>
    <dbReference type="NCBI Taxonomy" id="89957"/>
    <lineage>
        <taxon>Eukaryota</taxon>
        <taxon>Sar</taxon>
        <taxon>Alveolata</taxon>
        <taxon>Dinophyceae</taxon>
        <taxon>Suessiales</taxon>
        <taxon>Suessiaceae</taxon>
        <taxon>Polarella</taxon>
    </lineage>
</organism>
<feature type="transmembrane region" description="Helical" evidence="5">
    <location>
        <begin position="313"/>
        <end position="334"/>
    </location>
</feature>
<evidence type="ECO:0000256" key="1">
    <source>
        <dbReference type="ARBA" id="ARBA00022737"/>
    </source>
</evidence>
<dbReference type="GO" id="GO:0005783">
    <property type="term" value="C:endoplasmic reticulum"/>
    <property type="evidence" value="ECO:0007669"/>
    <property type="project" value="TreeGrafter"/>
</dbReference>
<dbReference type="GO" id="GO:0030968">
    <property type="term" value="P:endoplasmic reticulum unfolded protein response"/>
    <property type="evidence" value="ECO:0007669"/>
    <property type="project" value="TreeGrafter"/>
</dbReference>
<name>A0A813FT47_POLGL</name>
<keyword evidence="1" id="KW-0677">Repeat</keyword>
<keyword evidence="9" id="KW-1185">Reference proteome</keyword>
<dbReference type="EMBL" id="CAJNNV010025683">
    <property type="protein sequence ID" value="CAE8615669.1"/>
    <property type="molecule type" value="Genomic_DNA"/>
</dbReference>
<dbReference type="Proteomes" id="UP000654075">
    <property type="component" value="Unassembled WGS sequence"/>
</dbReference>
<dbReference type="AlphaFoldDB" id="A0A813FT47"/>
<dbReference type="PANTHER" id="PTHR44227:SF3">
    <property type="entry name" value="PROTEIN O-MANNOSYL-TRANSFERASE TMTC4"/>
    <property type="match status" value="1"/>
</dbReference>
<feature type="transmembrane region" description="Helical" evidence="5">
    <location>
        <begin position="441"/>
        <end position="465"/>
    </location>
</feature>
<dbReference type="OMA" id="NTWTHKS"/>
<dbReference type="InterPro" id="IPR013618">
    <property type="entry name" value="TMTC_DUF1736"/>
</dbReference>
<evidence type="ECO:0000313" key="9">
    <source>
        <dbReference type="Proteomes" id="UP000654075"/>
    </source>
</evidence>
<feature type="region of interest" description="Disordered" evidence="4">
    <location>
        <begin position="134"/>
        <end position="156"/>
    </location>
</feature>
<feature type="non-terminal residue" evidence="8">
    <location>
        <position position="560"/>
    </location>
</feature>
<keyword evidence="2" id="KW-0802">TPR repeat</keyword>
<accession>A0A813FT47</accession>
<feature type="transmembrane region" description="Helical" evidence="5">
    <location>
        <begin position="164"/>
        <end position="186"/>
    </location>
</feature>
<evidence type="ECO:0000313" key="8">
    <source>
        <dbReference type="EMBL" id="CAE8615669.1"/>
    </source>
</evidence>
<dbReference type="Gene3D" id="3.30.710.10">
    <property type="entry name" value="Potassium Channel Kv1.1, Chain A"/>
    <property type="match status" value="1"/>
</dbReference>
<feature type="transmembrane region" description="Helical" evidence="5">
    <location>
        <begin position="399"/>
        <end position="421"/>
    </location>
</feature>
<dbReference type="SUPFAM" id="SSF54695">
    <property type="entry name" value="POZ domain"/>
    <property type="match status" value="1"/>
</dbReference>
<feature type="domain" description="DUF1736" evidence="7">
    <location>
        <begin position="429"/>
        <end position="495"/>
    </location>
</feature>
<feature type="domain" description="BTB" evidence="6">
    <location>
        <begin position="32"/>
        <end position="106"/>
    </location>
</feature>
<feature type="compositionally biased region" description="Basic and acidic residues" evidence="4">
    <location>
        <begin position="134"/>
        <end position="152"/>
    </location>
</feature>
<dbReference type="GO" id="GO:0000030">
    <property type="term" value="F:mannosyltransferase activity"/>
    <property type="evidence" value="ECO:0007669"/>
    <property type="project" value="TreeGrafter"/>
</dbReference>
<evidence type="ECO:0000259" key="6">
    <source>
        <dbReference type="Pfam" id="PF00651"/>
    </source>
</evidence>
<evidence type="ECO:0000259" key="7">
    <source>
        <dbReference type="Pfam" id="PF08409"/>
    </source>
</evidence>
<keyword evidence="5" id="KW-0812">Transmembrane</keyword>
<reference evidence="8" key="1">
    <citation type="submission" date="2021-02" db="EMBL/GenBank/DDBJ databases">
        <authorList>
            <person name="Dougan E. K."/>
            <person name="Rhodes N."/>
            <person name="Thang M."/>
            <person name="Chan C."/>
        </authorList>
    </citation>
    <scope>NUCLEOTIDE SEQUENCE</scope>
</reference>
<protein>
    <recommendedName>
        <fullName evidence="10">Dolichyl-phosphate-mannose--protein mannosyltransferase</fullName>
    </recommendedName>
</protein>
<dbReference type="InterPro" id="IPR000210">
    <property type="entry name" value="BTB/POZ_dom"/>
</dbReference>
<keyword evidence="5" id="KW-1133">Transmembrane helix</keyword>
<gene>
    <name evidence="8" type="ORF">PGLA1383_LOCUS33380</name>
</gene>
<evidence type="ECO:0000256" key="4">
    <source>
        <dbReference type="SAM" id="MobiDB-lite"/>
    </source>
</evidence>
<dbReference type="Pfam" id="PF00651">
    <property type="entry name" value="BTB"/>
    <property type="match status" value="1"/>
</dbReference>
<dbReference type="OrthoDB" id="439538at2759"/>
<sequence>MASAHATRSNGCKQEAASAASSEWQEKNAPALQKLLLKGQLCDLYLLAGARRERVSASRLLLAACSDALAERLLDAKAPRAGELGVVATLQLPEVSPAAARALVAYSCGAAHPWRDCDAAEAEMVQELLVRGAEPEHPKEAAEHPKDGHGGEETGIQAQPQSSFAAAAMASALPLCVLAVSLLAYYPVTTFNLLAGGAFMDDVMIQKNQVVVDTVLDWGRLWRTDYWGLEMFDPNTWTHKSFRPFTVLTFRWNYLLHGMNSCGFYFANALMHAACSFQLAFFGRRVLGLPWLWSGLLASLFAVHPVHTESICYIVGRADILCAQVLFVAAEVYLPCSAASCGKFSDEWRAWLRLLLACALIIFAGLCKETGFTFFGLLVIWEVLSITRTRGLAPCAARWLRVIALLIIGAAACAIRVWYTVGTQIARMDPYSNPIAASDDVWVQIMSYALVHGMYIKLLVWPLFLCYDYSMDAVPLVESLSDVRLLLPVASYLAMALAIYAAALQLRLARSVSRRMSAEATVLGLAVFVLSFLPMTNILFPIGTLVGERLLYIPSIGFLI</sequence>
<dbReference type="GO" id="GO:0035269">
    <property type="term" value="P:protein O-linked glycosylation via mannose"/>
    <property type="evidence" value="ECO:0007669"/>
    <property type="project" value="TreeGrafter"/>
</dbReference>
<proteinExistence type="predicted"/>
<evidence type="ECO:0008006" key="10">
    <source>
        <dbReference type="Google" id="ProtNLM"/>
    </source>
</evidence>
<feature type="transmembrane region" description="Helical" evidence="5">
    <location>
        <begin position="354"/>
        <end position="379"/>
    </location>
</feature>
<evidence type="ECO:0000256" key="3">
    <source>
        <dbReference type="ARBA" id="ARBA00023136"/>
    </source>
</evidence>
<evidence type="ECO:0000256" key="5">
    <source>
        <dbReference type="SAM" id="Phobius"/>
    </source>
</evidence>
<dbReference type="Pfam" id="PF08409">
    <property type="entry name" value="TMTC_DUF1736"/>
    <property type="match status" value="1"/>
</dbReference>
<keyword evidence="3 5" id="KW-0472">Membrane</keyword>
<dbReference type="PANTHER" id="PTHR44227">
    <property type="match status" value="1"/>
</dbReference>
<feature type="transmembrane region" description="Helical" evidence="5">
    <location>
        <begin position="485"/>
        <end position="508"/>
    </location>
</feature>
<comment type="caution">
    <text evidence="8">The sequence shown here is derived from an EMBL/GenBank/DDBJ whole genome shotgun (WGS) entry which is preliminary data.</text>
</comment>
<dbReference type="InterPro" id="IPR052346">
    <property type="entry name" value="O-mannosyl-transferase_TMTC"/>
</dbReference>
<feature type="transmembrane region" description="Helical" evidence="5">
    <location>
        <begin position="289"/>
        <end position="307"/>
    </location>
</feature>